<feature type="transmembrane region" description="Helical" evidence="6">
    <location>
        <begin position="170"/>
        <end position="192"/>
    </location>
</feature>
<reference evidence="7" key="2">
    <citation type="submission" date="2020-09" db="EMBL/GenBank/DDBJ databases">
        <authorList>
            <person name="Sun Q."/>
            <person name="Kim S."/>
        </authorList>
    </citation>
    <scope>NUCLEOTIDE SEQUENCE</scope>
    <source>
        <strain evidence="7">KCTC 12710</strain>
    </source>
</reference>
<feature type="transmembrane region" description="Helical" evidence="6">
    <location>
        <begin position="112"/>
        <end position="135"/>
    </location>
</feature>
<organism evidence="7 8">
    <name type="scientific">Algibacter mikhailovii</name>
    <dbReference type="NCBI Taxonomy" id="425498"/>
    <lineage>
        <taxon>Bacteria</taxon>
        <taxon>Pseudomonadati</taxon>
        <taxon>Bacteroidota</taxon>
        <taxon>Flavobacteriia</taxon>
        <taxon>Flavobacteriales</taxon>
        <taxon>Flavobacteriaceae</taxon>
        <taxon>Algibacter</taxon>
    </lineage>
</organism>
<feature type="transmembrane region" description="Helical" evidence="6">
    <location>
        <begin position="254"/>
        <end position="274"/>
    </location>
</feature>
<feature type="transmembrane region" description="Helical" evidence="6">
    <location>
        <begin position="295"/>
        <end position="318"/>
    </location>
</feature>
<dbReference type="AlphaFoldDB" id="A0A918R2E5"/>
<feature type="transmembrane region" description="Helical" evidence="6">
    <location>
        <begin position="330"/>
        <end position="351"/>
    </location>
</feature>
<evidence type="ECO:0000256" key="2">
    <source>
        <dbReference type="ARBA" id="ARBA00022475"/>
    </source>
</evidence>
<keyword evidence="8" id="KW-1185">Reference proteome</keyword>
<keyword evidence="2" id="KW-1003">Cell membrane</keyword>
<feature type="transmembrane region" description="Helical" evidence="6">
    <location>
        <begin position="41"/>
        <end position="62"/>
    </location>
</feature>
<dbReference type="InterPro" id="IPR050833">
    <property type="entry name" value="Poly_Biosynth_Transport"/>
</dbReference>
<feature type="transmembrane region" description="Helical" evidence="6">
    <location>
        <begin position="147"/>
        <end position="164"/>
    </location>
</feature>
<sequence length="416" mass="47423">MTSANTILVLVRMSFALISQKVLAILIGAEGIAQVGNLKNVVSFFEQFTILGTSNGLVKYIAEHKNDKAELNKLFSTAFVFTSFGTVLSFIVLFFCADLLNNFIFGSDENYVFVFKILAFIIPFMGINALLYSLLNGLSSYKIYSKSALSTIVMSTVLIVTLTYRNGLSGSLVAISVFPVLQILSYLMFYSGGYTQYVSIRKIRFDLSFKNQLLTYSFMSVTVILLINVTDIAIRNLIEQKLNASEAGYWTGMTSISKTYMQFLAAIFPIYILPKYANITNTFDFRKEVKKIYKLLLPILIIGMSLVFVFRNLIIQLLYTKSFLAMGELFIWQLLGDLIKFIALVLSYIFLAKKQVMYYVFTELLSVFLFYILAQYFILTKGTQGVVIAHFIRYIIYLFVVLLIFRKYFIGKNIRI</sequence>
<feature type="transmembrane region" description="Helical" evidence="6">
    <location>
        <begin position="74"/>
        <end position="100"/>
    </location>
</feature>
<dbReference type="PANTHER" id="PTHR30250:SF30">
    <property type="entry name" value="LIPID III FLIPPASE"/>
    <property type="match status" value="1"/>
</dbReference>
<dbReference type="PANTHER" id="PTHR30250">
    <property type="entry name" value="PST FAMILY PREDICTED COLANIC ACID TRANSPORTER"/>
    <property type="match status" value="1"/>
</dbReference>
<evidence type="ECO:0000313" key="7">
    <source>
        <dbReference type="EMBL" id="GGZ81664.1"/>
    </source>
</evidence>
<feature type="transmembrane region" description="Helical" evidence="6">
    <location>
        <begin position="7"/>
        <end position="29"/>
    </location>
</feature>
<reference evidence="7" key="1">
    <citation type="journal article" date="2014" name="Int. J. Syst. Evol. Microbiol.">
        <title>Complete genome sequence of Corynebacterium casei LMG S-19264T (=DSM 44701T), isolated from a smear-ripened cheese.</title>
        <authorList>
            <consortium name="US DOE Joint Genome Institute (JGI-PGF)"/>
            <person name="Walter F."/>
            <person name="Albersmeier A."/>
            <person name="Kalinowski J."/>
            <person name="Ruckert C."/>
        </authorList>
    </citation>
    <scope>NUCLEOTIDE SEQUENCE</scope>
    <source>
        <strain evidence="7">KCTC 12710</strain>
    </source>
</reference>
<feature type="transmembrane region" description="Helical" evidence="6">
    <location>
        <begin position="358"/>
        <end position="379"/>
    </location>
</feature>
<dbReference type="GO" id="GO:0005886">
    <property type="term" value="C:plasma membrane"/>
    <property type="evidence" value="ECO:0007669"/>
    <property type="project" value="UniProtKB-SubCell"/>
</dbReference>
<feature type="transmembrane region" description="Helical" evidence="6">
    <location>
        <begin position="213"/>
        <end position="234"/>
    </location>
</feature>
<dbReference type="GO" id="GO:0009246">
    <property type="term" value="P:enterobacterial common antigen biosynthetic process"/>
    <property type="evidence" value="ECO:0007669"/>
    <property type="project" value="InterPro"/>
</dbReference>
<dbReference type="EMBL" id="BMWZ01000004">
    <property type="protein sequence ID" value="GGZ81664.1"/>
    <property type="molecule type" value="Genomic_DNA"/>
</dbReference>
<evidence type="ECO:0000256" key="4">
    <source>
        <dbReference type="ARBA" id="ARBA00022989"/>
    </source>
</evidence>
<evidence type="ECO:0000256" key="5">
    <source>
        <dbReference type="ARBA" id="ARBA00023136"/>
    </source>
</evidence>
<comment type="caution">
    <text evidence="7">The sequence shown here is derived from an EMBL/GenBank/DDBJ whole genome shotgun (WGS) entry which is preliminary data.</text>
</comment>
<gene>
    <name evidence="7" type="primary">wzxE</name>
    <name evidence="7" type="ORF">GCM10007028_19090</name>
</gene>
<name>A0A918R2E5_9FLAO</name>
<comment type="subcellular location">
    <subcellularLocation>
        <location evidence="1">Cell membrane</location>
        <topology evidence="1">Multi-pass membrane protein</topology>
    </subcellularLocation>
</comment>
<evidence type="ECO:0000256" key="3">
    <source>
        <dbReference type="ARBA" id="ARBA00022692"/>
    </source>
</evidence>
<protein>
    <submittedName>
        <fullName evidence="7">LPS biosynthesis protein</fullName>
    </submittedName>
</protein>
<accession>A0A918R2E5</accession>
<feature type="transmembrane region" description="Helical" evidence="6">
    <location>
        <begin position="385"/>
        <end position="405"/>
    </location>
</feature>
<proteinExistence type="predicted"/>
<dbReference type="Pfam" id="PF13440">
    <property type="entry name" value="Polysacc_synt_3"/>
    <property type="match status" value="1"/>
</dbReference>
<keyword evidence="4 6" id="KW-1133">Transmembrane helix</keyword>
<evidence type="ECO:0000313" key="8">
    <source>
        <dbReference type="Proteomes" id="UP000636004"/>
    </source>
</evidence>
<evidence type="ECO:0000256" key="1">
    <source>
        <dbReference type="ARBA" id="ARBA00004651"/>
    </source>
</evidence>
<keyword evidence="3 6" id="KW-0812">Transmembrane</keyword>
<keyword evidence="5 6" id="KW-0472">Membrane</keyword>
<dbReference type="Proteomes" id="UP000636004">
    <property type="component" value="Unassembled WGS sequence"/>
</dbReference>
<evidence type="ECO:0000256" key="6">
    <source>
        <dbReference type="SAM" id="Phobius"/>
    </source>
</evidence>
<dbReference type="CDD" id="cd13125">
    <property type="entry name" value="MATE_like_10"/>
    <property type="match status" value="1"/>
</dbReference>
<dbReference type="InterPro" id="IPR044550">
    <property type="entry name" value="WzxE"/>
</dbReference>